<dbReference type="InterPro" id="IPR015358">
    <property type="entry name" value="Tscrpt_reg_MerR_DNA-bd"/>
</dbReference>
<dbReference type="PRINTS" id="PR00040">
    <property type="entry name" value="HTHMERR"/>
</dbReference>
<dbReference type="KEGG" id="mgg:MPLG2_2157"/>
<dbReference type="PANTHER" id="PTHR30204:SF94">
    <property type="entry name" value="HEAVY METAL-DEPENDENT TRANSCRIPTIONAL REGULATOR HI_0293-RELATED"/>
    <property type="match status" value="1"/>
</dbReference>
<dbReference type="EMBL" id="LT985188">
    <property type="protein sequence ID" value="SPD87187.1"/>
    <property type="molecule type" value="Genomic_DNA"/>
</dbReference>
<evidence type="ECO:0000259" key="4">
    <source>
        <dbReference type="PROSITE" id="PS50937"/>
    </source>
</evidence>
<name>A0A2N9JIB7_9ACTN</name>
<dbReference type="Gene3D" id="1.10.1660.10">
    <property type="match status" value="1"/>
</dbReference>
<dbReference type="SMART" id="SM00422">
    <property type="entry name" value="HTH_MERR"/>
    <property type="match status" value="1"/>
</dbReference>
<dbReference type="EMBL" id="LT985188">
    <property type="protein sequence ID" value="SPD85926.1"/>
    <property type="molecule type" value="Genomic_DNA"/>
</dbReference>
<dbReference type="Proteomes" id="UP000238164">
    <property type="component" value="Chromosome 1"/>
</dbReference>
<dbReference type="InterPro" id="IPR009061">
    <property type="entry name" value="DNA-bd_dom_put_sf"/>
</dbReference>
<reference evidence="6 7" key="1">
    <citation type="submission" date="2018-02" db="EMBL/GenBank/DDBJ databases">
        <authorList>
            <person name="Cohen D.B."/>
            <person name="Kent A.D."/>
        </authorList>
    </citation>
    <scope>NUCLEOTIDE SEQUENCE [LARGE SCALE GENOMIC DNA]</scope>
    <source>
        <strain evidence="6">1</strain>
    </source>
</reference>
<dbReference type="GO" id="GO:0003700">
    <property type="term" value="F:DNA-binding transcription factor activity"/>
    <property type="evidence" value="ECO:0007669"/>
    <property type="project" value="InterPro"/>
</dbReference>
<dbReference type="InterPro" id="IPR047057">
    <property type="entry name" value="MerR_fam"/>
</dbReference>
<evidence type="ECO:0000313" key="6">
    <source>
        <dbReference type="EMBL" id="SPD87187.1"/>
    </source>
</evidence>
<keyword evidence="1" id="KW-0805">Transcription regulation</keyword>
<accession>A0A2N9JIB7</accession>
<dbReference type="SUPFAM" id="SSF46955">
    <property type="entry name" value="Putative DNA-binding domain"/>
    <property type="match status" value="1"/>
</dbReference>
<feature type="domain" description="HTH merR-type" evidence="4">
    <location>
        <begin position="3"/>
        <end position="72"/>
    </location>
</feature>
<dbReference type="Pfam" id="PF09278">
    <property type="entry name" value="MerR-DNA-bind"/>
    <property type="match status" value="1"/>
</dbReference>
<dbReference type="GO" id="GO:0003677">
    <property type="term" value="F:DNA binding"/>
    <property type="evidence" value="ECO:0007669"/>
    <property type="project" value="UniProtKB-KW"/>
</dbReference>
<keyword evidence="3" id="KW-0804">Transcription</keyword>
<sequence>MSGMRIGEVAQASGTTAKTLRYYEDVGLLPDPDRSPAGYRDYGPEVLDRLHFIRRGQAAGLTLAQIGQVLAIRDRGQAPCQHVTDLLDTRLAVIDRQLAELAQLRTTIAILREHATTGDPATCSPEDVCRYL</sequence>
<evidence type="ECO:0000313" key="7">
    <source>
        <dbReference type="Proteomes" id="UP000238164"/>
    </source>
</evidence>
<dbReference type="AlphaFoldDB" id="A0A2N9JIB7"/>
<keyword evidence="2" id="KW-0238">DNA-binding</keyword>
<dbReference type="CDD" id="cd04770">
    <property type="entry name" value="HTH_HMRTR"/>
    <property type="match status" value="1"/>
</dbReference>
<organism evidence="6 7">
    <name type="scientific">Micropruina glycogenica</name>
    <dbReference type="NCBI Taxonomy" id="75385"/>
    <lineage>
        <taxon>Bacteria</taxon>
        <taxon>Bacillati</taxon>
        <taxon>Actinomycetota</taxon>
        <taxon>Actinomycetes</taxon>
        <taxon>Propionibacteriales</taxon>
        <taxon>Nocardioidaceae</taxon>
        <taxon>Micropruina</taxon>
    </lineage>
</organism>
<evidence type="ECO:0000256" key="2">
    <source>
        <dbReference type="ARBA" id="ARBA00023125"/>
    </source>
</evidence>
<keyword evidence="7" id="KW-1185">Reference proteome</keyword>
<dbReference type="InterPro" id="IPR000551">
    <property type="entry name" value="MerR-type_HTH_dom"/>
</dbReference>
<dbReference type="PANTHER" id="PTHR30204">
    <property type="entry name" value="REDOX-CYCLING DRUG-SENSING TRANSCRIPTIONAL ACTIVATOR SOXR"/>
    <property type="match status" value="1"/>
</dbReference>
<evidence type="ECO:0000256" key="1">
    <source>
        <dbReference type="ARBA" id="ARBA00023015"/>
    </source>
</evidence>
<dbReference type="Pfam" id="PF00376">
    <property type="entry name" value="MerR"/>
    <property type="match status" value="1"/>
</dbReference>
<protein>
    <submittedName>
        <fullName evidence="6">Transcriptional regulator, MerR family</fullName>
    </submittedName>
</protein>
<proteinExistence type="predicted"/>
<evidence type="ECO:0000313" key="5">
    <source>
        <dbReference type="EMBL" id="SPD85926.1"/>
    </source>
</evidence>
<gene>
    <name evidence="5" type="ORF">MPLG2_0890</name>
    <name evidence="6" type="ORF">MPLG2_2157</name>
</gene>
<dbReference type="KEGG" id="mgg:MPLG2_0890"/>
<evidence type="ECO:0000256" key="3">
    <source>
        <dbReference type="ARBA" id="ARBA00023163"/>
    </source>
</evidence>
<dbReference type="PROSITE" id="PS50937">
    <property type="entry name" value="HTH_MERR_2"/>
    <property type="match status" value="1"/>
</dbReference>